<dbReference type="Proteomes" id="UP000564677">
    <property type="component" value="Unassembled WGS sequence"/>
</dbReference>
<evidence type="ECO:0000313" key="1">
    <source>
        <dbReference type="EMBL" id="NIJ66129.1"/>
    </source>
</evidence>
<proteinExistence type="predicted"/>
<protein>
    <submittedName>
        <fullName evidence="1">Uncharacterized protein</fullName>
    </submittedName>
</protein>
<accession>A0A7X5V1D7</accession>
<dbReference type="AlphaFoldDB" id="A0A7X5V1D7"/>
<comment type="caution">
    <text evidence="1">The sequence shown here is derived from an EMBL/GenBank/DDBJ whole genome shotgun (WGS) entry which is preliminary data.</text>
</comment>
<sequence>MQTENFREMGNAVDLAHRIGASHVYFGRITNWGTFSPDQYAETAVFLPGHPDHAEFLAACRDPRLRDPIVCPSDLDEFIHGRA</sequence>
<keyword evidence="2" id="KW-1185">Reference proteome</keyword>
<evidence type="ECO:0000313" key="2">
    <source>
        <dbReference type="Proteomes" id="UP000564677"/>
    </source>
</evidence>
<organism evidence="1 2">
    <name type="scientific">Sphingomonas leidyi</name>
    <dbReference type="NCBI Taxonomy" id="68569"/>
    <lineage>
        <taxon>Bacteria</taxon>
        <taxon>Pseudomonadati</taxon>
        <taxon>Pseudomonadota</taxon>
        <taxon>Alphaproteobacteria</taxon>
        <taxon>Sphingomonadales</taxon>
        <taxon>Sphingomonadaceae</taxon>
        <taxon>Sphingomonas</taxon>
    </lineage>
</organism>
<gene>
    <name evidence="1" type="ORF">FHR20_003091</name>
</gene>
<dbReference type="EMBL" id="JAASQV010000002">
    <property type="protein sequence ID" value="NIJ66129.1"/>
    <property type="molecule type" value="Genomic_DNA"/>
</dbReference>
<name>A0A7X5V1D7_9SPHN</name>
<dbReference type="RefSeq" id="WP_208413603.1">
    <property type="nucleotide sequence ID" value="NZ_JAASQV010000002.1"/>
</dbReference>
<reference evidence="1 2" key="1">
    <citation type="submission" date="2020-03" db="EMBL/GenBank/DDBJ databases">
        <title>Genomic Encyclopedia of Type Strains, Phase IV (KMG-IV): sequencing the most valuable type-strain genomes for metagenomic binning, comparative biology and taxonomic classification.</title>
        <authorList>
            <person name="Goeker M."/>
        </authorList>
    </citation>
    <scope>NUCLEOTIDE SEQUENCE [LARGE SCALE GENOMIC DNA]</scope>
    <source>
        <strain evidence="1 2">DSM 4733</strain>
    </source>
</reference>